<evidence type="ECO:0000256" key="17">
    <source>
        <dbReference type="RuleBase" id="RU000382"/>
    </source>
</evidence>
<dbReference type="OMA" id="WPGGLFV"/>
<evidence type="ECO:0000256" key="7">
    <source>
        <dbReference type="ARBA" id="ARBA00022898"/>
    </source>
</evidence>
<evidence type="ECO:0000256" key="1">
    <source>
        <dbReference type="ARBA" id="ARBA00001933"/>
    </source>
</evidence>
<dbReference type="Gene3D" id="6.10.140.2150">
    <property type="match status" value="1"/>
</dbReference>
<keyword evidence="19" id="KW-1185">Reference proteome</keyword>
<evidence type="ECO:0000256" key="13">
    <source>
        <dbReference type="ARBA" id="ARBA00038302"/>
    </source>
</evidence>
<keyword evidence="5" id="KW-0812">Transmembrane</keyword>
<evidence type="ECO:0000256" key="4">
    <source>
        <dbReference type="ARBA" id="ARBA00004991"/>
    </source>
</evidence>
<dbReference type="Gene3D" id="3.90.1150.10">
    <property type="entry name" value="Aspartate Aminotransferase, domain 1"/>
    <property type="match status" value="1"/>
</dbReference>
<gene>
    <name evidence="18" type="ORF">PPERSA_10487</name>
</gene>
<dbReference type="SUPFAM" id="SSF53383">
    <property type="entry name" value="PLP-dependent transferases"/>
    <property type="match status" value="1"/>
</dbReference>
<evidence type="ECO:0000313" key="19">
    <source>
        <dbReference type="Proteomes" id="UP000054937"/>
    </source>
</evidence>
<reference evidence="18 19" key="1">
    <citation type="journal article" date="2015" name="Sci. Rep.">
        <title>Genome of the facultative scuticociliatosis pathogen Pseudocohnilembus persalinus provides insight into its virulence through horizontal gene transfer.</title>
        <authorList>
            <person name="Xiong J."/>
            <person name="Wang G."/>
            <person name="Cheng J."/>
            <person name="Tian M."/>
            <person name="Pan X."/>
            <person name="Warren A."/>
            <person name="Jiang C."/>
            <person name="Yuan D."/>
            <person name="Miao W."/>
        </authorList>
    </citation>
    <scope>NUCLEOTIDE SEQUENCE [LARGE SCALE GENOMIC DNA]</scope>
    <source>
        <strain evidence="18">36N120E</strain>
    </source>
</reference>
<evidence type="ECO:0000256" key="10">
    <source>
        <dbReference type="ARBA" id="ARBA00023098"/>
    </source>
</evidence>
<dbReference type="OrthoDB" id="10254570at2759"/>
<comment type="subcellular location">
    <subcellularLocation>
        <location evidence="2">Endoplasmic reticulum membrane</location>
        <topology evidence="2">Single-pass membrane protein</topology>
    </subcellularLocation>
</comment>
<dbReference type="InterPro" id="IPR015424">
    <property type="entry name" value="PyrdxlP-dep_Trfase"/>
</dbReference>
<keyword evidence="6" id="KW-0256">Endoplasmic reticulum</keyword>
<dbReference type="InterPro" id="IPR050477">
    <property type="entry name" value="GrpII_AminoAcid_Decarb"/>
</dbReference>
<keyword evidence="8" id="KW-0746">Sphingolipid metabolism</keyword>
<keyword evidence="9" id="KW-1133">Transmembrane helix</keyword>
<evidence type="ECO:0000256" key="16">
    <source>
        <dbReference type="PIRSR" id="PIRSR602129-50"/>
    </source>
</evidence>
<feature type="modified residue" description="N6-(pyridoxal phosphate)lysine" evidence="16">
    <location>
        <position position="216"/>
    </location>
</feature>
<comment type="pathway">
    <text evidence="3">Lipid metabolism; sphingolipid metabolism.</text>
</comment>
<dbReference type="InParanoid" id="A0A0V0R7B2"/>
<dbReference type="GO" id="GO:0006665">
    <property type="term" value="P:sphingolipid metabolic process"/>
    <property type="evidence" value="ECO:0007669"/>
    <property type="project" value="UniProtKB-KW"/>
</dbReference>
<dbReference type="Proteomes" id="UP000054937">
    <property type="component" value="Unassembled WGS sequence"/>
</dbReference>
<evidence type="ECO:0000256" key="2">
    <source>
        <dbReference type="ARBA" id="ARBA00004389"/>
    </source>
</evidence>
<evidence type="ECO:0000256" key="14">
    <source>
        <dbReference type="ARBA" id="ARBA00038965"/>
    </source>
</evidence>
<protein>
    <recommendedName>
        <fullName evidence="14">sphinganine-1-phosphate aldolase</fullName>
        <ecNumber evidence="14">4.1.2.27</ecNumber>
    </recommendedName>
    <alternativeName>
        <fullName evidence="15">Sphingosine-1-phosphate aldolase</fullName>
    </alternativeName>
</protein>
<evidence type="ECO:0000256" key="6">
    <source>
        <dbReference type="ARBA" id="ARBA00022824"/>
    </source>
</evidence>
<keyword evidence="11" id="KW-0472">Membrane</keyword>
<dbReference type="PANTHER" id="PTHR42735:SF9">
    <property type="entry name" value="SPHINGOSINE-1-PHOSPHATE LYASE"/>
    <property type="match status" value="1"/>
</dbReference>
<keyword evidence="10" id="KW-0443">Lipid metabolism</keyword>
<evidence type="ECO:0000256" key="8">
    <source>
        <dbReference type="ARBA" id="ARBA00022919"/>
    </source>
</evidence>
<dbReference type="GO" id="GO:0030170">
    <property type="term" value="F:pyridoxal phosphate binding"/>
    <property type="evidence" value="ECO:0007669"/>
    <property type="project" value="InterPro"/>
</dbReference>
<comment type="caution">
    <text evidence="18">The sequence shown here is derived from an EMBL/GenBank/DDBJ whole genome shotgun (WGS) entry which is preliminary data.</text>
</comment>
<evidence type="ECO:0000256" key="11">
    <source>
        <dbReference type="ARBA" id="ARBA00023136"/>
    </source>
</evidence>
<evidence type="ECO:0000256" key="3">
    <source>
        <dbReference type="ARBA" id="ARBA00004760"/>
    </source>
</evidence>
<dbReference type="GO" id="GO:0008117">
    <property type="term" value="F:sphinganine-1-phosphate aldolase activity"/>
    <property type="evidence" value="ECO:0007669"/>
    <property type="project" value="UniProtKB-EC"/>
</dbReference>
<dbReference type="FunFam" id="3.40.640.10:FF:000020">
    <property type="entry name" value="sphingosine-1-phosphate lyase 1"/>
    <property type="match status" value="1"/>
</dbReference>
<evidence type="ECO:0000313" key="18">
    <source>
        <dbReference type="EMBL" id="KRX10388.1"/>
    </source>
</evidence>
<dbReference type="Pfam" id="PF00282">
    <property type="entry name" value="Pyridoxal_deC"/>
    <property type="match status" value="1"/>
</dbReference>
<dbReference type="GO" id="GO:0005789">
    <property type="term" value="C:endoplasmic reticulum membrane"/>
    <property type="evidence" value="ECO:0007669"/>
    <property type="project" value="UniProtKB-SubCell"/>
</dbReference>
<name>A0A0V0R7B2_PSEPJ</name>
<comment type="similarity">
    <text evidence="13">Belongs to the group II decarboxylase family. Sphingosine-1-phosphate lyase subfamily.</text>
</comment>
<dbReference type="EMBL" id="LDAU01000028">
    <property type="protein sequence ID" value="KRX10388.1"/>
    <property type="molecule type" value="Genomic_DNA"/>
</dbReference>
<comment type="cofactor">
    <cofactor evidence="1 16 17">
        <name>pyridoxal 5'-phosphate</name>
        <dbReference type="ChEBI" id="CHEBI:597326"/>
    </cofactor>
</comment>
<keyword evidence="7 16" id="KW-0663">Pyridoxal phosphate</keyword>
<evidence type="ECO:0000256" key="15">
    <source>
        <dbReference type="ARBA" id="ARBA00042568"/>
    </source>
</evidence>
<dbReference type="Gene3D" id="3.40.640.10">
    <property type="entry name" value="Type I PLP-dependent aspartate aminotransferase-like (Major domain)"/>
    <property type="match status" value="1"/>
</dbReference>
<dbReference type="EC" id="4.1.2.27" evidence="14"/>
<dbReference type="InterPro" id="IPR015422">
    <property type="entry name" value="PyrdxlP-dep_Trfase_small"/>
</dbReference>
<sequence length="568" mass="63923">MKDIYTFAYVYSYTKEHSEMTAQVFNKFVHTNVLNPMKFISLRNMEVEVVAMAASMFNGDESFTGSVSSGGSESILLAMKSYRDYYRKNHPGCDYKPEVIMCETAHPAFHKAFQLFDIQPVIIKMDQNYKMRIDETKKAINKRTCCIIVSAPAYPHGIMDPIPEIAEIGYQANIPVHVDSAIGGFYLPWLKKLGIAIPDFDFKNRGVTSINADTHKYGFAPKGSSVVIYRNPEVRVCQFSTYGEWCGGLYVSPTLLGTRNGGPIAAAWASLVGMGQSGFIDATKKTLEVANEIKEAVKQIPEIDLVGEPKGIILAIQSKDKSKFNIYHLADALETLGYSIERQANPDSIHCTIMMQHYYNKGAFVEDLKKCVQLVRDDPKKYAGSESSAAMYGMLGQIPDGAIVEDFLAKFLDQYVQAEIAVSNILNGYKSEFSGNLVIIPKIGFGFHTCEKVSNKAEEFNELVKQNVIEEFQDNFYLIQFSKLDGPSIQNYDKQSITMSFPIIKELAKGYSLVVKVQEEERILMEFESLMDVIGNDDMRNFDNDTQQVYFNEMSNIIKQQACLRQDL</sequence>
<dbReference type="PANTHER" id="PTHR42735">
    <property type="match status" value="1"/>
</dbReference>
<evidence type="ECO:0000256" key="12">
    <source>
        <dbReference type="ARBA" id="ARBA00023239"/>
    </source>
</evidence>
<dbReference type="InterPro" id="IPR015421">
    <property type="entry name" value="PyrdxlP-dep_Trfase_major"/>
</dbReference>
<proteinExistence type="inferred from homology"/>
<dbReference type="InterPro" id="IPR002129">
    <property type="entry name" value="PyrdxlP-dep_de-COase"/>
</dbReference>
<evidence type="ECO:0000256" key="9">
    <source>
        <dbReference type="ARBA" id="ARBA00022989"/>
    </source>
</evidence>
<dbReference type="AlphaFoldDB" id="A0A0V0R7B2"/>
<accession>A0A0V0R7B2</accession>
<dbReference type="GO" id="GO:0019752">
    <property type="term" value="P:carboxylic acid metabolic process"/>
    <property type="evidence" value="ECO:0007669"/>
    <property type="project" value="InterPro"/>
</dbReference>
<keyword evidence="18" id="KW-0808">Transferase</keyword>
<dbReference type="GO" id="GO:0016740">
    <property type="term" value="F:transferase activity"/>
    <property type="evidence" value="ECO:0007669"/>
    <property type="project" value="UniProtKB-KW"/>
</dbReference>
<comment type="pathway">
    <text evidence="4">Sphingolipid metabolism.</text>
</comment>
<organism evidence="18 19">
    <name type="scientific">Pseudocohnilembus persalinus</name>
    <name type="common">Ciliate</name>
    <dbReference type="NCBI Taxonomy" id="266149"/>
    <lineage>
        <taxon>Eukaryota</taxon>
        <taxon>Sar</taxon>
        <taxon>Alveolata</taxon>
        <taxon>Ciliophora</taxon>
        <taxon>Intramacronucleata</taxon>
        <taxon>Oligohymenophorea</taxon>
        <taxon>Scuticociliatia</taxon>
        <taxon>Philasterida</taxon>
        <taxon>Pseudocohnilembidae</taxon>
        <taxon>Pseudocohnilembus</taxon>
    </lineage>
</organism>
<keyword evidence="12 17" id="KW-0456">Lyase</keyword>
<evidence type="ECO:0000256" key="5">
    <source>
        <dbReference type="ARBA" id="ARBA00022692"/>
    </source>
</evidence>